<dbReference type="STRING" id="286115.A0A507DEP7"/>
<dbReference type="AlphaFoldDB" id="A0A507DEP7"/>
<gene>
    <name evidence="2" type="ORF">SeMB42_g02388</name>
</gene>
<dbReference type="EMBL" id="QEAN01000073">
    <property type="protein sequence ID" value="TPX50034.1"/>
    <property type="molecule type" value="Genomic_DNA"/>
</dbReference>
<evidence type="ECO:0000256" key="1">
    <source>
        <dbReference type="ARBA" id="ARBA00034736"/>
    </source>
</evidence>
<dbReference type="GO" id="GO:0005829">
    <property type="term" value="C:cytosol"/>
    <property type="evidence" value="ECO:0007669"/>
    <property type="project" value="TreeGrafter"/>
</dbReference>
<comment type="caution">
    <text evidence="2">The sequence shown here is derived from an EMBL/GenBank/DDBJ whole genome shotgun (WGS) entry which is preliminary data.</text>
</comment>
<accession>A0A507DEP7</accession>
<keyword evidence="3" id="KW-1185">Reference proteome</keyword>
<dbReference type="InterPro" id="IPR018870">
    <property type="entry name" value="Tti2"/>
</dbReference>
<dbReference type="Pfam" id="PF10521">
    <property type="entry name" value="Tti2"/>
    <property type="match status" value="1"/>
</dbReference>
<dbReference type="SUPFAM" id="SSF48371">
    <property type="entry name" value="ARM repeat"/>
    <property type="match status" value="1"/>
</dbReference>
<organism evidence="2 3">
    <name type="scientific">Synchytrium endobioticum</name>
    <dbReference type="NCBI Taxonomy" id="286115"/>
    <lineage>
        <taxon>Eukaryota</taxon>
        <taxon>Fungi</taxon>
        <taxon>Fungi incertae sedis</taxon>
        <taxon>Chytridiomycota</taxon>
        <taxon>Chytridiomycota incertae sedis</taxon>
        <taxon>Chytridiomycetes</taxon>
        <taxon>Synchytriales</taxon>
        <taxon>Synchytriaceae</taxon>
        <taxon>Synchytrium</taxon>
    </lineage>
</organism>
<evidence type="ECO:0008006" key="4">
    <source>
        <dbReference type="Google" id="ProtNLM"/>
    </source>
</evidence>
<dbReference type="Proteomes" id="UP000317494">
    <property type="component" value="Unassembled WGS sequence"/>
</dbReference>
<dbReference type="InterPro" id="IPR016024">
    <property type="entry name" value="ARM-type_fold"/>
</dbReference>
<name>A0A507DEP7_9FUNG</name>
<dbReference type="GO" id="GO:0110078">
    <property type="term" value="C:TTT Hsp90 cochaperone complex"/>
    <property type="evidence" value="ECO:0007669"/>
    <property type="project" value="InterPro"/>
</dbReference>
<evidence type="ECO:0000313" key="2">
    <source>
        <dbReference type="EMBL" id="TPX50034.1"/>
    </source>
</evidence>
<protein>
    <recommendedName>
        <fullName evidence="4">MMS19 nucleotide excision repair protein</fullName>
    </recommendedName>
</protein>
<evidence type="ECO:0000313" key="3">
    <source>
        <dbReference type="Proteomes" id="UP000317494"/>
    </source>
</evidence>
<dbReference type="GO" id="GO:0005634">
    <property type="term" value="C:nucleus"/>
    <property type="evidence" value="ECO:0007669"/>
    <property type="project" value="TreeGrafter"/>
</dbReference>
<reference evidence="2 3" key="1">
    <citation type="journal article" date="2019" name="Sci. Rep.">
        <title>Comparative genomics of chytrid fungi reveal insights into the obligate biotrophic and pathogenic lifestyle of Synchytrium endobioticum.</title>
        <authorList>
            <person name="van de Vossenberg B.T.L.H."/>
            <person name="Warris S."/>
            <person name="Nguyen H.D.T."/>
            <person name="van Gent-Pelzer M.P.E."/>
            <person name="Joly D.L."/>
            <person name="van de Geest H.C."/>
            <person name="Bonants P.J.M."/>
            <person name="Smith D.S."/>
            <person name="Levesque C.A."/>
            <person name="van der Lee T.A.J."/>
        </authorList>
    </citation>
    <scope>NUCLEOTIDE SEQUENCE [LARGE SCALE GENOMIC DNA]</scope>
    <source>
        <strain evidence="2 3">MB42</strain>
    </source>
</reference>
<sequence>MLGLAFDEVPMVDAKDSDEVVSSAVAPSAKPAQTASALLAAIVQQPRFDLVAYRRALHLAEDAIHVDQLTPHLCEKIRIPSKILTDEQVKNDYLTMVENVLVFLNEVFNQALDRQLAPNTESQLLLSVATLLGDDSSRWSTSEIQRLCQELLGLIQGQRTTRQLVAQHLSAILEHHIKPCFAHHPNIDKSELKRIAKPVDAKEQVATAKFYEEQKWKSEHPECPFVFSWCIYQVKQPELKPLQNLVVPTLLTLLDDFDPKYKVLGVELTRHVIIDNTAPSEVRATGLGDLFFNAFITCLSYQSDPDLLEKASLAILDLSSVIEVKGTEALFVRYEQIADVFTRGLLLSVGGKVSVIEIYMATIPLLVERLGIVGVSHLKQLLMPCCEILAAQYIDKPTKILSAKAITSIINTYWPRMDTYCGSVLSAIASSWKYTDPLDDDVKLLLVDLCQALTRSSGPEFKNDLNFLLGIDQELYKPLVFPCLAIHPQPYNT</sequence>
<comment type="similarity">
    <text evidence="1">Belongs to the TTI2 family.</text>
</comment>
<dbReference type="VEuPathDB" id="FungiDB:SeMB42_g02388"/>
<dbReference type="PANTHER" id="PTHR32226">
    <property type="entry name" value="TELO2-INTERACTING PROTEIN 2"/>
    <property type="match status" value="1"/>
</dbReference>
<dbReference type="PANTHER" id="PTHR32226:SF2">
    <property type="entry name" value="TELO2-INTERACTING PROTEIN 2"/>
    <property type="match status" value="1"/>
</dbReference>
<proteinExistence type="inferred from homology"/>